<evidence type="ECO:0000313" key="2">
    <source>
        <dbReference type="Proteomes" id="UP001202328"/>
    </source>
</evidence>
<dbReference type="EMBL" id="JAJJMB010017645">
    <property type="protein sequence ID" value="KAI3836461.1"/>
    <property type="molecule type" value="Genomic_DNA"/>
</dbReference>
<keyword evidence="2" id="KW-1185">Reference proteome</keyword>
<dbReference type="AlphaFoldDB" id="A0AAD4RW22"/>
<evidence type="ECO:0000313" key="1">
    <source>
        <dbReference type="EMBL" id="KAI3836461.1"/>
    </source>
</evidence>
<dbReference type="PANTHER" id="PTHR34081">
    <property type="entry name" value="MALECTIN DOMAIN-CONTAINING PROTEIN"/>
    <property type="match status" value="1"/>
</dbReference>
<protein>
    <submittedName>
        <fullName evidence="1">Uncharacterized protein</fullName>
    </submittedName>
</protein>
<gene>
    <name evidence="1" type="ORF">MKW98_008222</name>
</gene>
<comment type="caution">
    <text evidence="1">The sequence shown here is derived from an EMBL/GenBank/DDBJ whole genome shotgun (WGS) entry which is preliminary data.</text>
</comment>
<proteinExistence type="predicted"/>
<organism evidence="1 2">
    <name type="scientific">Papaver atlanticum</name>
    <dbReference type="NCBI Taxonomy" id="357466"/>
    <lineage>
        <taxon>Eukaryota</taxon>
        <taxon>Viridiplantae</taxon>
        <taxon>Streptophyta</taxon>
        <taxon>Embryophyta</taxon>
        <taxon>Tracheophyta</taxon>
        <taxon>Spermatophyta</taxon>
        <taxon>Magnoliopsida</taxon>
        <taxon>Ranunculales</taxon>
        <taxon>Papaveraceae</taxon>
        <taxon>Papaveroideae</taxon>
        <taxon>Papaver</taxon>
    </lineage>
</organism>
<accession>A0AAD4RW22</accession>
<dbReference type="Proteomes" id="UP001202328">
    <property type="component" value="Unassembled WGS sequence"/>
</dbReference>
<dbReference type="PANTHER" id="PTHR34081:SF1">
    <property type="entry name" value="MALECTIN, LEUCINE-RICH REPEAT DOMAIN, L DOMAIN-LIKE PROTEIN-RELATED"/>
    <property type="match status" value="1"/>
</dbReference>
<sequence length="102" mass="11300">MYGDMMIMTFADYSFFINCGGLEITVGGEKYDADLSQMGPSSFFSYNDRWACSNTGDFVGSRGSNYFTQASPNMSVAGLYKTARILFHSSTMASAYVREIIK</sequence>
<name>A0AAD4RW22_9MAGN</name>
<reference evidence="1" key="1">
    <citation type="submission" date="2022-04" db="EMBL/GenBank/DDBJ databases">
        <title>A functionally conserved STORR gene fusion in Papaver species that diverged 16.8 million years ago.</title>
        <authorList>
            <person name="Catania T."/>
        </authorList>
    </citation>
    <scope>NUCLEOTIDE SEQUENCE</scope>
    <source>
        <strain evidence="1">S-188037</strain>
    </source>
</reference>